<proteinExistence type="predicted"/>
<dbReference type="EMBL" id="GBRH01188811">
    <property type="protein sequence ID" value="JAE09085.1"/>
    <property type="molecule type" value="Transcribed_RNA"/>
</dbReference>
<reference evidence="1" key="1">
    <citation type="submission" date="2014-09" db="EMBL/GenBank/DDBJ databases">
        <authorList>
            <person name="Magalhaes I.L.F."/>
            <person name="Oliveira U."/>
            <person name="Santos F.R."/>
            <person name="Vidigal T.H.D.A."/>
            <person name="Brescovit A.D."/>
            <person name="Santos A.J."/>
        </authorList>
    </citation>
    <scope>NUCLEOTIDE SEQUENCE</scope>
    <source>
        <tissue evidence="1">Shoot tissue taken approximately 20 cm above the soil surface</tissue>
    </source>
</reference>
<dbReference type="AlphaFoldDB" id="A0A0A9F7U0"/>
<reference evidence="1" key="2">
    <citation type="journal article" date="2015" name="Data Brief">
        <title>Shoot transcriptome of the giant reed, Arundo donax.</title>
        <authorList>
            <person name="Barrero R.A."/>
            <person name="Guerrero F.D."/>
            <person name="Moolhuijzen P."/>
            <person name="Goolsby J.A."/>
            <person name="Tidwell J."/>
            <person name="Bellgard S.E."/>
            <person name="Bellgard M.I."/>
        </authorList>
    </citation>
    <scope>NUCLEOTIDE SEQUENCE</scope>
    <source>
        <tissue evidence="1">Shoot tissue taken approximately 20 cm above the soil surface</tissue>
    </source>
</reference>
<organism evidence="1">
    <name type="scientific">Arundo donax</name>
    <name type="common">Giant reed</name>
    <name type="synonym">Donax arundinaceus</name>
    <dbReference type="NCBI Taxonomy" id="35708"/>
    <lineage>
        <taxon>Eukaryota</taxon>
        <taxon>Viridiplantae</taxon>
        <taxon>Streptophyta</taxon>
        <taxon>Embryophyta</taxon>
        <taxon>Tracheophyta</taxon>
        <taxon>Spermatophyta</taxon>
        <taxon>Magnoliopsida</taxon>
        <taxon>Liliopsida</taxon>
        <taxon>Poales</taxon>
        <taxon>Poaceae</taxon>
        <taxon>PACMAD clade</taxon>
        <taxon>Arundinoideae</taxon>
        <taxon>Arundineae</taxon>
        <taxon>Arundo</taxon>
    </lineage>
</organism>
<accession>A0A0A9F7U0</accession>
<protein>
    <submittedName>
        <fullName evidence="1">Uncharacterized protein</fullName>
    </submittedName>
</protein>
<sequence>MLPPPAEFPDQHNVSVHLWLTPQCLHLIQQIKHLNGAPSHIKQCMEGPY</sequence>
<evidence type="ECO:0000313" key="1">
    <source>
        <dbReference type="EMBL" id="JAE09085.1"/>
    </source>
</evidence>
<name>A0A0A9F7U0_ARUDO</name>